<feature type="non-terminal residue" evidence="1">
    <location>
        <position position="256"/>
    </location>
</feature>
<proteinExistence type="predicted"/>
<organism evidence="1 2">
    <name type="scientific">Candidatus Brachybacterium intestinipullorum</name>
    <dbReference type="NCBI Taxonomy" id="2838512"/>
    <lineage>
        <taxon>Bacteria</taxon>
        <taxon>Bacillati</taxon>
        <taxon>Actinomycetota</taxon>
        <taxon>Actinomycetes</taxon>
        <taxon>Micrococcales</taxon>
        <taxon>Dermabacteraceae</taxon>
        <taxon>Brachybacterium</taxon>
    </lineage>
</organism>
<accession>A0A9D2TGZ2</accession>
<dbReference type="Proteomes" id="UP000823854">
    <property type="component" value="Unassembled WGS sequence"/>
</dbReference>
<dbReference type="EMBL" id="DWWC01000038">
    <property type="protein sequence ID" value="HJC68443.1"/>
    <property type="molecule type" value="Genomic_DNA"/>
</dbReference>
<protein>
    <submittedName>
        <fullName evidence="1">Uncharacterized protein</fullName>
    </submittedName>
</protein>
<gene>
    <name evidence="1" type="ORF">H9932_02030</name>
</gene>
<evidence type="ECO:0000313" key="1">
    <source>
        <dbReference type="EMBL" id="HJC68443.1"/>
    </source>
</evidence>
<name>A0A9D2TGZ2_9MICO</name>
<comment type="caution">
    <text evidence="1">The sequence shown here is derived from an EMBL/GenBank/DDBJ whole genome shotgun (WGS) entry which is preliminary data.</text>
</comment>
<sequence length="256" mass="26787">MDTFCGCDTETLDDLAERVREGALRLIQLIELLREAAESVDWTGPDADAHRHRTATMAEHGLAAGADLRAKALELRRHAWEQERASELDPGAAVRAELPGDGGGEGIFEDPGRWIGGPMAPADPLDPAPGLRGLPTPSGGWGPWVGGPMAPADPTSPLPSLPTPSGGWGPWIGGPFMPSPPPPAVSGPLPEGERFALDPEIVAEARGDRELALGSVPVAGHIQTALGLHEELGHLNDRLDEAAGGTVFEPLARVAR</sequence>
<evidence type="ECO:0000313" key="2">
    <source>
        <dbReference type="Proteomes" id="UP000823854"/>
    </source>
</evidence>
<reference evidence="1" key="1">
    <citation type="journal article" date="2021" name="PeerJ">
        <title>Extensive microbial diversity within the chicken gut microbiome revealed by metagenomics and culture.</title>
        <authorList>
            <person name="Gilroy R."/>
            <person name="Ravi A."/>
            <person name="Getino M."/>
            <person name="Pursley I."/>
            <person name="Horton D.L."/>
            <person name="Alikhan N.F."/>
            <person name="Baker D."/>
            <person name="Gharbi K."/>
            <person name="Hall N."/>
            <person name="Watson M."/>
            <person name="Adriaenssens E.M."/>
            <person name="Foster-Nyarko E."/>
            <person name="Jarju S."/>
            <person name="Secka A."/>
            <person name="Antonio M."/>
            <person name="Oren A."/>
            <person name="Chaudhuri R.R."/>
            <person name="La Ragione R."/>
            <person name="Hildebrand F."/>
            <person name="Pallen M.J."/>
        </authorList>
    </citation>
    <scope>NUCLEOTIDE SEQUENCE</scope>
    <source>
        <strain evidence="1">CHK130-7132</strain>
    </source>
</reference>
<reference evidence="1" key="2">
    <citation type="submission" date="2021-04" db="EMBL/GenBank/DDBJ databases">
        <authorList>
            <person name="Gilroy R."/>
        </authorList>
    </citation>
    <scope>NUCLEOTIDE SEQUENCE</scope>
    <source>
        <strain evidence="1">CHK130-7132</strain>
    </source>
</reference>
<dbReference type="AlphaFoldDB" id="A0A9D2TGZ2"/>